<comment type="similarity">
    <text evidence="6">Belongs to the mitochondrion-specific ribosomal protein mL37 family.</text>
</comment>
<dbReference type="GO" id="GO:1990904">
    <property type="term" value="C:ribonucleoprotein complex"/>
    <property type="evidence" value="ECO:0007669"/>
    <property type="project" value="UniProtKB-KW"/>
</dbReference>
<gene>
    <name evidence="9" type="ORF">P4O66_014582</name>
</gene>
<evidence type="ECO:0000256" key="1">
    <source>
        <dbReference type="ARBA" id="ARBA00004173"/>
    </source>
</evidence>
<evidence type="ECO:0000256" key="5">
    <source>
        <dbReference type="ARBA" id="ARBA00023274"/>
    </source>
</evidence>
<accession>A0AAD9DRP3</accession>
<dbReference type="PANTHER" id="PTHR15889">
    <property type="entry name" value="MITOCHONDRIAL RIBOSOMAL PROTEIN L37"/>
    <property type="match status" value="1"/>
</dbReference>
<reference evidence="9" key="1">
    <citation type="submission" date="2023-03" db="EMBL/GenBank/DDBJ databases">
        <title>Electrophorus voltai genome.</title>
        <authorList>
            <person name="Bian C."/>
        </authorList>
    </citation>
    <scope>NUCLEOTIDE SEQUENCE</scope>
    <source>
        <strain evidence="9">CB-2022</strain>
        <tissue evidence="9">Muscle</tissue>
    </source>
</reference>
<comment type="subcellular location">
    <subcellularLocation>
        <location evidence="1">Mitochondrion</location>
    </subcellularLocation>
</comment>
<dbReference type="Pfam" id="PF07147">
    <property type="entry name" value="PDCD9"/>
    <property type="match status" value="1"/>
</dbReference>
<dbReference type="GO" id="GO:0005739">
    <property type="term" value="C:mitochondrion"/>
    <property type="evidence" value="ECO:0007669"/>
    <property type="project" value="UniProtKB-SubCell"/>
</dbReference>
<name>A0AAD9DRP3_9TELE</name>
<evidence type="ECO:0000256" key="3">
    <source>
        <dbReference type="ARBA" id="ARBA00022980"/>
    </source>
</evidence>
<keyword evidence="10" id="KW-1185">Reference proteome</keyword>
<sequence length="458" mass="52021">MFNASLHSLGVSGSMIPKQCSSKDVRFVLCLLRENAHRSLSTSSCLSGKNLPRKKPRELPEISGLERITYAERMHYVPGLAKPKFPVWERGWNDPRQYRTPKQEEMPLYKEKPCYIFNQRTNVLEGVRQALWLTKSKIIQGFPAQLLSLVEDPVNQIENQDERVQNTISNARFWDTTENRPCRERFCPTLMHNLLHLCGGLQVTHPALAKRMLADKYSLSASWTRGEDLFQVRGQNGLLLSSTTPLAVLAREEEVQATADHVLETFYPISPTIDLQYTHVYQQENYTGKSSCVSLTSAVSNTIHKKKPKHSTAYRFREDYPFPHAHTIFMMETGNTPKLYPQQLRAKMIMFSFGNALARARSLYGNEPKVLERPIVVQSIATNGRLFQFVVFQLNTTALESDSGVKNLVWVDADQALYEFAKVCPLIKKKVVQVPAGLSGYQPDTFSKFLALYLNGAA</sequence>
<dbReference type="PANTHER" id="PTHR15889:SF2">
    <property type="entry name" value="LARGE RIBOSOMAL SUBUNIT PROTEIN ML37"/>
    <property type="match status" value="1"/>
</dbReference>
<evidence type="ECO:0000256" key="8">
    <source>
        <dbReference type="ARBA" id="ARBA00041617"/>
    </source>
</evidence>
<keyword evidence="2" id="KW-0809">Transit peptide</keyword>
<evidence type="ECO:0000256" key="7">
    <source>
        <dbReference type="ARBA" id="ARBA00039442"/>
    </source>
</evidence>
<evidence type="ECO:0000256" key="6">
    <source>
        <dbReference type="ARBA" id="ARBA00037985"/>
    </source>
</evidence>
<dbReference type="Proteomes" id="UP001239994">
    <property type="component" value="Unassembled WGS sequence"/>
</dbReference>
<dbReference type="GO" id="GO:0006412">
    <property type="term" value="P:translation"/>
    <property type="evidence" value="ECO:0007669"/>
    <property type="project" value="InterPro"/>
</dbReference>
<dbReference type="InterPro" id="IPR052482">
    <property type="entry name" value="mtLSU_mL37"/>
</dbReference>
<dbReference type="AlphaFoldDB" id="A0AAD9DRP3"/>
<comment type="caution">
    <text evidence="9">The sequence shown here is derived from an EMBL/GenBank/DDBJ whole genome shotgun (WGS) entry which is preliminary data.</text>
</comment>
<organism evidence="9 10">
    <name type="scientific">Electrophorus voltai</name>
    <dbReference type="NCBI Taxonomy" id="2609070"/>
    <lineage>
        <taxon>Eukaryota</taxon>
        <taxon>Metazoa</taxon>
        <taxon>Chordata</taxon>
        <taxon>Craniata</taxon>
        <taxon>Vertebrata</taxon>
        <taxon>Euteleostomi</taxon>
        <taxon>Actinopterygii</taxon>
        <taxon>Neopterygii</taxon>
        <taxon>Teleostei</taxon>
        <taxon>Ostariophysi</taxon>
        <taxon>Gymnotiformes</taxon>
        <taxon>Gymnotoidei</taxon>
        <taxon>Gymnotidae</taxon>
        <taxon>Electrophorus</taxon>
    </lineage>
</organism>
<dbReference type="InterPro" id="IPR010793">
    <property type="entry name" value="Ribosomal_mL37/mL65"/>
</dbReference>
<keyword evidence="3" id="KW-0689">Ribosomal protein</keyword>
<evidence type="ECO:0000313" key="10">
    <source>
        <dbReference type="Proteomes" id="UP001239994"/>
    </source>
</evidence>
<dbReference type="EMBL" id="JAROKS010000021">
    <property type="protein sequence ID" value="KAK1790713.1"/>
    <property type="molecule type" value="Genomic_DNA"/>
</dbReference>
<evidence type="ECO:0000256" key="2">
    <source>
        <dbReference type="ARBA" id="ARBA00022946"/>
    </source>
</evidence>
<dbReference type="GO" id="GO:0003735">
    <property type="term" value="F:structural constituent of ribosome"/>
    <property type="evidence" value="ECO:0007669"/>
    <property type="project" value="InterPro"/>
</dbReference>
<protein>
    <recommendedName>
        <fullName evidence="7">Large ribosomal subunit protein mL37</fullName>
    </recommendedName>
    <alternativeName>
        <fullName evidence="8">39S ribosomal protein L37, mitochondrial</fullName>
    </alternativeName>
</protein>
<evidence type="ECO:0000313" key="9">
    <source>
        <dbReference type="EMBL" id="KAK1790713.1"/>
    </source>
</evidence>
<proteinExistence type="inferred from homology"/>
<evidence type="ECO:0000256" key="4">
    <source>
        <dbReference type="ARBA" id="ARBA00023128"/>
    </source>
</evidence>
<keyword evidence="4" id="KW-0496">Mitochondrion</keyword>
<dbReference type="GO" id="GO:0005840">
    <property type="term" value="C:ribosome"/>
    <property type="evidence" value="ECO:0007669"/>
    <property type="project" value="UniProtKB-KW"/>
</dbReference>
<keyword evidence="5" id="KW-0687">Ribonucleoprotein</keyword>